<keyword evidence="7" id="KW-0862">Zinc</keyword>
<dbReference type="PANTHER" id="PTHR12420:SF42">
    <property type="entry name" value="G2_M PHASE-SPECIFIC E3 UBIQUITIN-PROTEIN LIGASE"/>
    <property type="match status" value="1"/>
</dbReference>
<feature type="compositionally biased region" description="Basic residues" evidence="10">
    <location>
        <begin position="790"/>
        <end position="800"/>
    </location>
</feature>
<dbReference type="STRING" id="139723.A0A182M6H2"/>
<feature type="compositionally biased region" description="Basic and acidic residues" evidence="10">
    <location>
        <begin position="438"/>
        <end position="454"/>
    </location>
</feature>
<feature type="compositionally biased region" description="Low complexity" evidence="10">
    <location>
        <begin position="704"/>
        <end position="720"/>
    </location>
</feature>
<feature type="compositionally biased region" description="Polar residues" evidence="10">
    <location>
        <begin position="679"/>
        <end position="690"/>
    </location>
</feature>
<feature type="compositionally biased region" description="Polar residues" evidence="10">
    <location>
        <begin position="621"/>
        <end position="631"/>
    </location>
</feature>
<dbReference type="InterPro" id="IPR042013">
    <property type="entry name" value="PHF7/G2E3_ePHD"/>
</dbReference>
<feature type="domain" description="RING-type" evidence="11">
    <location>
        <begin position="133"/>
        <end position="181"/>
    </location>
</feature>
<feature type="compositionally biased region" description="Polar residues" evidence="10">
    <location>
        <begin position="461"/>
        <end position="487"/>
    </location>
</feature>
<evidence type="ECO:0000256" key="2">
    <source>
        <dbReference type="ARBA" id="ARBA00004906"/>
    </source>
</evidence>
<dbReference type="InterPro" id="IPR051188">
    <property type="entry name" value="PHD-type_Zinc_Finger"/>
</dbReference>
<dbReference type="EMBL" id="AXCM01000497">
    <property type="status" value="NOT_ANNOTATED_CDS"/>
    <property type="molecule type" value="Genomic_DNA"/>
</dbReference>
<dbReference type="EnsemblMetazoa" id="ACUA010664-RA">
    <property type="protein sequence ID" value="ACUA010664-PA"/>
    <property type="gene ID" value="ACUA010664"/>
</dbReference>
<evidence type="ECO:0000259" key="12">
    <source>
        <dbReference type="PROSITE" id="PS51805"/>
    </source>
</evidence>
<accession>A0A182M6H2</accession>
<name>A0A182M6H2_9DIPT</name>
<evidence type="ECO:0008006" key="15">
    <source>
        <dbReference type="Google" id="ProtNLM"/>
    </source>
</evidence>
<feature type="domain" description="PHD-type" evidence="12">
    <location>
        <begin position="2"/>
        <end position="118"/>
    </location>
</feature>
<evidence type="ECO:0000256" key="7">
    <source>
        <dbReference type="ARBA" id="ARBA00022833"/>
    </source>
</evidence>
<feature type="compositionally biased region" description="Gly residues" evidence="10">
    <location>
        <begin position="852"/>
        <end position="864"/>
    </location>
</feature>
<feature type="compositionally biased region" description="Polar residues" evidence="10">
    <location>
        <begin position="721"/>
        <end position="735"/>
    </location>
</feature>
<dbReference type="GO" id="GO:0008270">
    <property type="term" value="F:zinc ion binding"/>
    <property type="evidence" value="ECO:0007669"/>
    <property type="project" value="UniProtKB-KW"/>
</dbReference>
<keyword evidence="6" id="KW-0833">Ubl conjugation pathway</keyword>
<sequence length="876" mass="96508">MGKVCFLCKSSEDNELLFGKFYSKWRLTVHYYCLLLSSNLVQRGSNDTVGIFGFLESDIRKENERTKKCRCYICKNMHANVSCCSKKCLRTFHTVCGIMNGCLSHYTDTYQSWCSAHVPLDPDSNPHSPEEPCSICYDEMGQYDVITSIKAPCCLNGWFHQRCLAQYAQSAGYFFKCPLCKNEDKFLSEVPLRGVFVPERDAAWELEPNAFQEQLLRPTTCDADVCKCEGGRNVDNRQWRLKACGSCGSTCRHLQCMEQQIGDSRVYVCQLCRPILGEHVPMPENANDSGDSSEDDTASTSSSTSLGTTLRPRPRKQFSRAGSGESGVDCSSSNETLGNVRRSRAVNTARRIVSDGSDSELSDASSIQIRRCIRQNTGKRVRRLLSDGSGNEKSSETGRSPIPPSSDEQSQVDVSERGEINSNPNEERKIKSSNPRRPRIDSSSDDFENPRSEIRNVNAPVRSTSPQRNIKPTSSIRAPSPGISGSSDDLESDKEAQNALSSSLKSTKHHSTQWNSKTNLRPSKCDDPSTSCALLKEAIKNTKTSQEATGSSRKRQRAKQINISIKQENEISKMSDTVPLGASKSPSGSVKDENASVSDTSVEKKGEARRTRQLIRRLSPNARSTSESSMESIRPKRARASKNYTVFFDERKRPENGENNTIDKSDTAPLNKRRRLSRESCNGKNQSSTTVRHKPPSISPPSTPSSLSSESSQPSVASNSNTGEKQNRQQQSMLQFISISSRKSAATSDSSDLSTEGTVSLSRWARFGSCNTINSTKNSSIDRKCATSKPTKRRRTHSPKKPNYQSCNEEQTETVATSSKALVPQRTPQKIGHKCRERVKEKAPTKAPTNQGGSGGGGGGGGGKVVLLSVPVRDAF</sequence>
<feature type="compositionally biased region" description="Polar residues" evidence="10">
    <location>
        <begin position="769"/>
        <end position="779"/>
    </location>
</feature>
<comment type="subcellular location">
    <subcellularLocation>
        <location evidence="1">Nucleus</location>
    </subcellularLocation>
</comment>
<feature type="compositionally biased region" description="Polar residues" evidence="10">
    <location>
        <begin position="803"/>
        <end position="820"/>
    </location>
</feature>
<dbReference type="PANTHER" id="PTHR12420">
    <property type="entry name" value="PHD FINGER PROTEIN"/>
    <property type="match status" value="1"/>
</dbReference>
<keyword evidence="14" id="KW-1185">Reference proteome</keyword>
<dbReference type="InterPro" id="IPR011011">
    <property type="entry name" value="Znf_FYVE_PHD"/>
</dbReference>
<dbReference type="PROSITE" id="PS51805">
    <property type="entry name" value="EPHD"/>
    <property type="match status" value="1"/>
</dbReference>
<protein>
    <recommendedName>
        <fullName evidence="15">PHD-type domain-containing protein</fullName>
    </recommendedName>
</protein>
<dbReference type="VEuPathDB" id="VectorBase:ACUA010664"/>
<feature type="region of interest" description="Disordered" evidence="10">
    <location>
        <begin position="380"/>
        <end position="866"/>
    </location>
</feature>
<evidence type="ECO:0000256" key="6">
    <source>
        <dbReference type="ARBA" id="ARBA00022786"/>
    </source>
</evidence>
<evidence type="ECO:0000256" key="10">
    <source>
        <dbReference type="SAM" id="MobiDB-lite"/>
    </source>
</evidence>
<keyword evidence="3" id="KW-0808">Transferase</keyword>
<keyword evidence="4" id="KW-0479">Metal-binding</keyword>
<dbReference type="SUPFAM" id="SSF57903">
    <property type="entry name" value="FYVE/PHD zinc finger"/>
    <property type="match status" value="1"/>
</dbReference>
<feature type="compositionally biased region" description="Basic and acidic residues" evidence="10">
    <location>
        <begin position="648"/>
        <end position="666"/>
    </location>
</feature>
<dbReference type="Gene3D" id="3.30.40.10">
    <property type="entry name" value="Zinc/RING finger domain, C3HC4 (zinc finger)"/>
    <property type="match status" value="2"/>
</dbReference>
<organism evidence="13 14">
    <name type="scientific">Anopheles culicifacies</name>
    <dbReference type="NCBI Taxonomy" id="139723"/>
    <lineage>
        <taxon>Eukaryota</taxon>
        <taxon>Metazoa</taxon>
        <taxon>Ecdysozoa</taxon>
        <taxon>Arthropoda</taxon>
        <taxon>Hexapoda</taxon>
        <taxon>Insecta</taxon>
        <taxon>Pterygota</taxon>
        <taxon>Neoptera</taxon>
        <taxon>Endopterygota</taxon>
        <taxon>Diptera</taxon>
        <taxon>Nematocera</taxon>
        <taxon>Culicoidea</taxon>
        <taxon>Culicidae</taxon>
        <taxon>Anophelinae</taxon>
        <taxon>Anopheles</taxon>
        <taxon>culicifacies species complex</taxon>
    </lineage>
</organism>
<dbReference type="AlphaFoldDB" id="A0A182M6H2"/>
<feature type="compositionally biased region" description="Low complexity" evidence="10">
    <location>
        <begin position="737"/>
        <end position="755"/>
    </location>
</feature>
<evidence type="ECO:0000256" key="1">
    <source>
        <dbReference type="ARBA" id="ARBA00004123"/>
    </source>
</evidence>
<evidence type="ECO:0000259" key="11">
    <source>
        <dbReference type="PROSITE" id="PS50089"/>
    </source>
</evidence>
<dbReference type="InterPro" id="IPR001841">
    <property type="entry name" value="Znf_RING"/>
</dbReference>
<dbReference type="CDD" id="cd16448">
    <property type="entry name" value="RING-H2"/>
    <property type="match status" value="1"/>
</dbReference>
<evidence type="ECO:0000313" key="14">
    <source>
        <dbReference type="Proteomes" id="UP000075883"/>
    </source>
</evidence>
<dbReference type="Proteomes" id="UP000075883">
    <property type="component" value="Unassembled WGS sequence"/>
</dbReference>
<feature type="compositionally biased region" description="Polar residues" evidence="10">
    <location>
        <begin position="541"/>
        <end position="551"/>
    </location>
</feature>
<dbReference type="CDD" id="cd15669">
    <property type="entry name" value="ePHD_PHF7_G2E3_like"/>
    <property type="match status" value="1"/>
</dbReference>
<reference evidence="13" key="2">
    <citation type="submission" date="2020-05" db="UniProtKB">
        <authorList>
            <consortium name="EnsemblMetazoa"/>
        </authorList>
    </citation>
    <scope>IDENTIFICATION</scope>
    <source>
        <strain evidence="13">A-37</strain>
    </source>
</reference>
<feature type="region of interest" description="Disordered" evidence="10">
    <location>
        <begin position="280"/>
        <end position="342"/>
    </location>
</feature>
<dbReference type="InterPro" id="IPR013083">
    <property type="entry name" value="Znf_RING/FYVE/PHD"/>
</dbReference>
<dbReference type="InterPro" id="IPR034732">
    <property type="entry name" value="EPHD"/>
</dbReference>
<dbReference type="Pfam" id="PF26054">
    <property type="entry name" value="PHD_G2E3"/>
    <property type="match status" value="1"/>
</dbReference>
<comment type="pathway">
    <text evidence="2">Protein modification; protein ubiquitination.</text>
</comment>
<evidence type="ECO:0000256" key="9">
    <source>
        <dbReference type="PROSITE-ProRule" id="PRU00175"/>
    </source>
</evidence>
<evidence type="ECO:0000256" key="8">
    <source>
        <dbReference type="ARBA" id="ARBA00023242"/>
    </source>
</evidence>
<keyword evidence="8" id="KW-0539">Nucleus</keyword>
<evidence type="ECO:0000256" key="5">
    <source>
        <dbReference type="ARBA" id="ARBA00022771"/>
    </source>
</evidence>
<dbReference type="GO" id="GO:0005634">
    <property type="term" value="C:nucleus"/>
    <property type="evidence" value="ECO:0007669"/>
    <property type="project" value="TreeGrafter"/>
</dbReference>
<dbReference type="InterPro" id="IPR059102">
    <property type="entry name" value="PHD_PHF7/G2E3-like"/>
</dbReference>
<dbReference type="Pfam" id="PF13771">
    <property type="entry name" value="zf-HC5HC2H"/>
    <property type="match status" value="1"/>
</dbReference>
<feature type="compositionally biased region" description="Low complexity" evidence="10">
    <location>
        <begin position="298"/>
        <end position="310"/>
    </location>
</feature>
<evidence type="ECO:0000256" key="3">
    <source>
        <dbReference type="ARBA" id="ARBA00022679"/>
    </source>
</evidence>
<evidence type="ECO:0000313" key="13">
    <source>
        <dbReference type="EnsemblMetazoa" id="ACUA010664-PA"/>
    </source>
</evidence>
<feature type="compositionally biased region" description="Basic and acidic residues" evidence="10">
    <location>
        <begin position="414"/>
        <end position="430"/>
    </location>
</feature>
<dbReference type="PROSITE" id="PS50089">
    <property type="entry name" value="ZF_RING_2"/>
    <property type="match status" value="1"/>
</dbReference>
<proteinExistence type="predicted"/>
<keyword evidence="5 9" id="KW-0863">Zinc-finger</keyword>
<evidence type="ECO:0000256" key="4">
    <source>
        <dbReference type="ARBA" id="ARBA00022723"/>
    </source>
</evidence>
<feature type="compositionally biased region" description="Basic and acidic residues" evidence="10">
    <location>
        <begin position="601"/>
        <end position="610"/>
    </location>
</feature>
<reference evidence="14" key="1">
    <citation type="submission" date="2013-09" db="EMBL/GenBank/DDBJ databases">
        <title>The Genome Sequence of Anopheles culicifacies species A.</title>
        <authorList>
            <consortium name="The Broad Institute Genomics Platform"/>
            <person name="Neafsey D.E."/>
            <person name="Besansky N."/>
            <person name="Howell P."/>
            <person name="Walton C."/>
            <person name="Young S.K."/>
            <person name="Zeng Q."/>
            <person name="Gargeya S."/>
            <person name="Fitzgerald M."/>
            <person name="Haas B."/>
            <person name="Abouelleil A."/>
            <person name="Allen A.W."/>
            <person name="Alvarado L."/>
            <person name="Arachchi H.M."/>
            <person name="Berlin A.M."/>
            <person name="Chapman S.B."/>
            <person name="Gainer-Dewar J."/>
            <person name="Goldberg J."/>
            <person name="Griggs A."/>
            <person name="Gujja S."/>
            <person name="Hansen M."/>
            <person name="Howarth C."/>
            <person name="Imamovic A."/>
            <person name="Ireland A."/>
            <person name="Larimer J."/>
            <person name="McCowan C."/>
            <person name="Murphy C."/>
            <person name="Pearson M."/>
            <person name="Poon T.W."/>
            <person name="Priest M."/>
            <person name="Roberts A."/>
            <person name="Saif S."/>
            <person name="Shea T."/>
            <person name="Sisk P."/>
            <person name="Sykes S."/>
            <person name="Wortman J."/>
            <person name="Nusbaum C."/>
            <person name="Birren B."/>
        </authorList>
    </citation>
    <scope>NUCLEOTIDE SEQUENCE [LARGE SCALE GENOMIC DNA]</scope>
    <source>
        <strain evidence="14">A-37</strain>
    </source>
</reference>